<dbReference type="RefSeq" id="XP_024386901.1">
    <property type="nucleotide sequence ID" value="XM_024531133.2"/>
</dbReference>
<dbReference type="EnsemblPlants" id="Pp3c10_2750V3.1">
    <property type="protein sequence ID" value="Pp3c10_2750V3.1"/>
    <property type="gene ID" value="Pp3c10_2750"/>
</dbReference>
<dbReference type="STRING" id="3218.A9S6H3"/>
<dbReference type="GO" id="GO:0038023">
    <property type="term" value="F:signaling receptor activity"/>
    <property type="evidence" value="ECO:0000318"/>
    <property type="project" value="GO_Central"/>
</dbReference>
<dbReference type="FunCoup" id="A9S6H3">
    <property type="interactions" value="584"/>
</dbReference>
<keyword evidence="6" id="KW-0938">Abscisic acid signaling pathway</keyword>
<dbReference type="AlphaFoldDB" id="A9S6H3"/>
<dbReference type="EnsemblPlants" id="Pp3c10_2760V3.1">
    <property type="protein sequence ID" value="Pp3c10_2760V3.1"/>
    <property type="gene ID" value="Pp3c10_2760"/>
</dbReference>
<keyword evidence="9" id="KW-0650">Protein phosphatase inhibitor</keyword>
<organism evidence="11">
    <name type="scientific">Physcomitrium patens</name>
    <name type="common">Spreading-leaved earth moss</name>
    <name type="synonym">Physcomitrella patens</name>
    <dbReference type="NCBI Taxonomy" id="3218"/>
    <lineage>
        <taxon>Eukaryota</taxon>
        <taxon>Viridiplantae</taxon>
        <taxon>Streptophyta</taxon>
        <taxon>Embryophyta</taxon>
        <taxon>Bryophyta</taxon>
        <taxon>Bryophytina</taxon>
        <taxon>Bryopsida</taxon>
        <taxon>Funariidae</taxon>
        <taxon>Funariales</taxon>
        <taxon>Funariaceae</taxon>
        <taxon>Physcomitrium</taxon>
    </lineage>
</organism>
<name>A9S6H3_PHYPA</name>
<dbReference type="InterPro" id="IPR000916">
    <property type="entry name" value="Bet_v_I/MLP"/>
</dbReference>
<dbReference type="GO" id="GO:0005634">
    <property type="term" value="C:nucleus"/>
    <property type="evidence" value="ECO:0000318"/>
    <property type="project" value="GO_Central"/>
</dbReference>
<evidence type="ECO:0000259" key="10">
    <source>
        <dbReference type="SMART" id="SM01037"/>
    </source>
</evidence>
<comment type="similarity">
    <text evidence="4">Belongs to the BetVI family.</text>
</comment>
<evidence type="ECO:0000256" key="4">
    <source>
        <dbReference type="ARBA" id="ARBA00009744"/>
    </source>
</evidence>
<evidence type="ECO:0000256" key="2">
    <source>
        <dbReference type="ARBA" id="ARBA00004496"/>
    </source>
</evidence>
<evidence type="ECO:0000313" key="11">
    <source>
        <dbReference type="EMBL" id="PNR46208.1"/>
    </source>
</evidence>
<comment type="subcellular location">
    <subcellularLocation>
        <location evidence="2">Cytoplasm</location>
    </subcellularLocation>
    <subcellularLocation>
        <location evidence="1">Nucleus</location>
    </subcellularLocation>
</comment>
<dbReference type="PRINTS" id="PR00634">
    <property type="entry name" value="BETALLERGEN"/>
</dbReference>
<keyword evidence="7" id="KW-0675">Receptor</keyword>
<dbReference type="PaxDb" id="3218-PP1S51_335V6.1"/>
<dbReference type="InterPro" id="IPR024949">
    <property type="entry name" value="Bet_v_I_allergen"/>
</dbReference>
<dbReference type="KEGG" id="ppp:112287764"/>
<evidence type="ECO:0000256" key="1">
    <source>
        <dbReference type="ARBA" id="ARBA00004123"/>
    </source>
</evidence>
<dbReference type="EMBL" id="ABEU02000010">
    <property type="protein sequence ID" value="PNR46208.1"/>
    <property type="molecule type" value="Genomic_DNA"/>
</dbReference>
<sequence length="153" mass="16768">MALEKADVKVKLGAPVEKIWSAAKKIGVLMPKILPDVFSSCDVVGDGGPGTIRVYHCGPAIQEGLKIRERIDEVDEASHSICYTVLEGDPRYKSMRATIRYVSSDDGATSTAVFNAEYEIDDSEEGFSDEITEMISLMQISLSEYVLNNSDVK</sequence>
<evidence type="ECO:0000256" key="7">
    <source>
        <dbReference type="ARBA" id="ARBA00023170"/>
    </source>
</evidence>
<dbReference type="SUPFAM" id="SSF55961">
    <property type="entry name" value="Bet v1-like"/>
    <property type="match status" value="1"/>
</dbReference>
<dbReference type="GeneID" id="112287764"/>
<gene>
    <name evidence="13" type="primary">LOC112287764</name>
    <name evidence="11" type="ORF">PHYPA_013327</name>
</gene>
<protein>
    <recommendedName>
        <fullName evidence="10">Bet v I/Major latex protein domain-containing protein</fullName>
    </recommendedName>
</protein>
<dbReference type="GO" id="GO:0010427">
    <property type="term" value="F:abscisic acid binding"/>
    <property type="evidence" value="ECO:0000318"/>
    <property type="project" value="GO_Central"/>
</dbReference>
<dbReference type="GO" id="GO:0009738">
    <property type="term" value="P:abscisic acid-activated signaling pathway"/>
    <property type="evidence" value="ECO:0000318"/>
    <property type="project" value="GO_Central"/>
</dbReference>
<reference evidence="11 14" key="2">
    <citation type="journal article" date="2018" name="Plant J.">
        <title>The Physcomitrella patens chromosome-scale assembly reveals moss genome structure and evolution.</title>
        <authorList>
            <person name="Lang D."/>
            <person name="Ullrich K.K."/>
            <person name="Murat F."/>
            <person name="Fuchs J."/>
            <person name="Jenkins J."/>
            <person name="Haas F.B."/>
            <person name="Piednoel M."/>
            <person name="Gundlach H."/>
            <person name="Van Bel M."/>
            <person name="Meyberg R."/>
            <person name="Vives C."/>
            <person name="Morata J."/>
            <person name="Symeonidi A."/>
            <person name="Hiss M."/>
            <person name="Muchero W."/>
            <person name="Kamisugi Y."/>
            <person name="Saleh O."/>
            <person name="Blanc G."/>
            <person name="Decker E.L."/>
            <person name="van Gessel N."/>
            <person name="Grimwood J."/>
            <person name="Hayes R.D."/>
            <person name="Graham S.W."/>
            <person name="Gunter L.E."/>
            <person name="McDaniel S.F."/>
            <person name="Hoernstein S.N.W."/>
            <person name="Larsson A."/>
            <person name="Li F.W."/>
            <person name="Perroud P.F."/>
            <person name="Phillips J."/>
            <person name="Ranjan P."/>
            <person name="Rokshar D.S."/>
            <person name="Rothfels C.J."/>
            <person name="Schneider L."/>
            <person name="Shu S."/>
            <person name="Stevenson D.W."/>
            <person name="Thummler F."/>
            <person name="Tillich M."/>
            <person name="Villarreal Aguilar J.C."/>
            <person name="Widiez T."/>
            <person name="Wong G.K."/>
            <person name="Wymore A."/>
            <person name="Zhang Y."/>
            <person name="Zimmer A.D."/>
            <person name="Quatrano R.S."/>
            <person name="Mayer K.F.X."/>
            <person name="Goodstein D."/>
            <person name="Casacuberta J.M."/>
            <person name="Vandepoele K."/>
            <person name="Reski R."/>
            <person name="Cuming A.C."/>
            <person name="Tuskan G.A."/>
            <person name="Maumus F."/>
            <person name="Salse J."/>
            <person name="Schmutz J."/>
            <person name="Rensing S.A."/>
        </authorList>
    </citation>
    <scope>NUCLEOTIDE SEQUENCE [LARGE SCALE GENOMIC DNA]</scope>
    <source>
        <strain evidence="12 14">cv. Gransden 2004</strain>
    </source>
</reference>
<dbReference type="InterPro" id="IPR050279">
    <property type="entry name" value="Plant_def-hormone_signal"/>
</dbReference>
<evidence type="ECO:0000256" key="3">
    <source>
        <dbReference type="ARBA" id="ARBA00008594"/>
    </source>
</evidence>
<evidence type="ECO:0000313" key="12">
    <source>
        <dbReference type="EnsemblPlants" id="Pp3c10_2750V3.1"/>
    </source>
</evidence>
<evidence type="ECO:0000313" key="13">
    <source>
        <dbReference type="EnsemblPlants" id="Pp3c10_2760V3.1"/>
    </source>
</evidence>
<feature type="domain" description="Bet v I/Major latex protein" evidence="10">
    <location>
        <begin position="1"/>
        <end position="149"/>
    </location>
</feature>
<reference evidence="11 14" key="1">
    <citation type="journal article" date="2008" name="Science">
        <title>The Physcomitrella genome reveals evolutionary insights into the conquest of land by plants.</title>
        <authorList>
            <person name="Rensing S."/>
            <person name="Lang D."/>
            <person name="Zimmer A."/>
            <person name="Terry A."/>
            <person name="Salamov A."/>
            <person name="Shapiro H."/>
            <person name="Nishiyama T."/>
            <person name="Perroud P.-F."/>
            <person name="Lindquist E."/>
            <person name="Kamisugi Y."/>
            <person name="Tanahashi T."/>
            <person name="Sakakibara K."/>
            <person name="Fujita T."/>
            <person name="Oishi K."/>
            <person name="Shin-I T."/>
            <person name="Kuroki Y."/>
            <person name="Toyoda A."/>
            <person name="Suzuki Y."/>
            <person name="Hashimoto A."/>
            <person name="Yamaguchi K."/>
            <person name="Sugano A."/>
            <person name="Kohara Y."/>
            <person name="Fujiyama A."/>
            <person name="Anterola A."/>
            <person name="Aoki S."/>
            <person name="Ashton N."/>
            <person name="Barbazuk W.B."/>
            <person name="Barker E."/>
            <person name="Bennetzen J."/>
            <person name="Bezanilla M."/>
            <person name="Blankenship R."/>
            <person name="Cho S.H."/>
            <person name="Dutcher S."/>
            <person name="Estelle M."/>
            <person name="Fawcett J.A."/>
            <person name="Gundlach H."/>
            <person name="Hanada K."/>
            <person name="Heyl A."/>
            <person name="Hicks K.A."/>
            <person name="Hugh J."/>
            <person name="Lohr M."/>
            <person name="Mayer K."/>
            <person name="Melkozernov A."/>
            <person name="Murata T."/>
            <person name="Nelson D."/>
            <person name="Pils B."/>
            <person name="Prigge M."/>
            <person name="Reiss B."/>
            <person name="Renner T."/>
            <person name="Rombauts S."/>
            <person name="Rushton P."/>
            <person name="Sanderfoot A."/>
            <person name="Schween G."/>
            <person name="Shiu S.-H."/>
            <person name="Stueber K."/>
            <person name="Theodoulou F.L."/>
            <person name="Tu H."/>
            <person name="Van de Peer Y."/>
            <person name="Verrier P.J."/>
            <person name="Waters E."/>
            <person name="Wood A."/>
            <person name="Yang L."/>
            <person name="Cove D."/>
            <person name="Cuming A."/>
            <person name="Hasebe M."/>
            <person name="Lucas S."/>
            <person name="Mishler D.B."/>
            <person name="Reski R."/>
            <person name="Grigoriev I."/>
            <person name="Quatrano R.S."/>
            <person name="Boore J.L."/>
        </authorList>
    </citation>
    <scope>NUCLEOTIDE SEQUENCE [LARGE SCALE GENOMIC DNA]</scope>
    <source>
        <strain evidence="12 14">cv. Gransden 2004</strain>
    </source>
</reference>
<keyword evidence="8" id="KW-0539">Nucleus</keyword>
<dbReference type="Gene3D" id="3.30.530.20">
    <property type="match status" value="1"/>
</dbReference>
<dbReference type="PANTHER" id="PTHR31213:SF24">
    <property type="entry name" value="OS08G0374000 PROTEIN"/>
    <property type="match status" value="1"/>
</dbReference>
<dbReference type="Proteomes" id="UP000006727">
    <property type="component" value="Chromosome 10"/>
</dbReference>
<proteinExistence type="inferred from homology"/>
<evidence type="ECO:0000256" key="6">
    <source>
        <dbReference type="ARBA" id="ARBA00022682"/>
    </source>
</evidence>
<keyword evidence="5" id="KW-0963">Cytoplasm</keyword>
<dbReference type="Pfam" id="PF10604">
    <property type="entry name" value="Polyketide_cyc2"/>
    <property type="match status" value="1"/>
</dbReference>
<dbReference type="PANTHER" id="PTHR31213">
    <property type="entry name" value="OS08G0374000 PROTEIN-RELATED"/>
    <property type="match status" value="1"/>
</dbReference>
<dbReference type="GO" id="GO:0006952">
    <property type="term" value="P:defense response"/>
    <property type="evidence" value="ECO:0007669"/>
    <property type="project" value="InterPro"/>
</dbReference>
<dbReference type="GO" id="GO:0005737">
    <property type="term" value="C:cytoplasm"/>
    <property type="evidence" value="ECO:0000318"/>
    <property type="project" value="GO_Central"/>
</dbReference>
<evidence type="ECO:0000256" key="5">
    <source>
        <dbReference type="ARBA" id="ARBA00022490"/>
    </source>
</evidence>
<dbReference type="GO" id="GO:0004864">
    <property type="term" value="F:protein phosphatase inhibitor activity"/>
    <property type="evidence" value="ECO:0000318"/>
    <property type="project" value="GO_Central"/>
</dbReference>
<evidence type="ECO:0000256" key="8">
    <source>
        <dbReference type="ARBA" id="ARBA00023242"/>
    </source>
</evidence>
<reference evidence="12" key="3">
    <citation type="submission" date="2020-12" db="UniProtKB">
        <authorList>
            <consortium name="EnsemblPlants"/>
        </authorList>
    </citation>
    <scope>IDENTIFICATION</scope>
</reference>
<comment type="similarity">
    <text evidence="3">Belongs to the PYR/PYL/RCAR abscisic acid intracellular receptor family.</text>
</comment>
<accession>A9S6H3</accession>
<evidence type="ECO:0000313" key="14">
    <source>
        <dbReference type="Proteomes" id="UP000006727"/>
    </source>
</evidence>
<dbReference type="InterPro" id="IPR019587">
    <property type="entry name" value="Polyketide_cyclase/dehydratase"/>
</dbReference>
<dbReference type="InterPro" id="IPR023393">
    <property type="entry name" value="START-like_dom_sf"/>
</dbReference>
<keyword evidence="14" id="KW-1185">Reference proteome</keyword>
<dbReference type="Gramene" id="Pp3c10_2760V3.1">
    <property type="protein sequence ID" value="Pp3c10_2760V3.1"/>
    <property type="gene ID" value="Pp3c10_2760"/>
</dbReference>
<dbReference type="Gramene" id="Pp3c10_2750V3.1">
    <property type="protein sequence ID" value="Pp3c10_2750V3.1"/>
    <property type="gene ID" value="Pp3c10_2750"/>
</dbReference>
<dbReference type="SMART" id="SM01037">
    <property type="entry name" value="Bet_v_1"/>
    <property type="match status" value="1"/>
</dbReference>
<evidence type="ECO:0000256" key="9">
    <source>
        <dbReference type="ARBA" id="ARBA00023272"/>
    </source>
</evidence>
<dbReference type="HOGENOM" id="CLU_081988_3_0_1"/>
<dbReference type="OrthoDB" id="1858121at2759"/>